<dbReference type="InterPro" id="IPR008969">
    <property type="entry name" value="CarboxyPept-like_regulatory"/>
</dbReference>
<evidence type="ECO:0000259" key="1">
    <source>
        <dbReference type="Pfam" id="PF14905"/>
    </source>
</evidence>
<dbReference type="SUPFAM" id="SSF56935">
    <property type="entry name" value="Porins"/>
    <property type="match status" value="1"/>
</dbReference>
<evidence type="ECO:0000313" key="2">
    <source>
        <dbReference type="EMBL" id="SDF54884.1"/>
    </source>
</evidence>
<dbReference type="Proteomes" id="UP000199072">
    <property type="component" value="Unassembled WGS sequence"/>
</dbReference>
<organism evidence="2 3">
    <name type="scientific">Mucilaginibacter pineti</name>
    <dbReference type="NCBI Taxonomy" id="1391627"/>
    <lineage>
        <taxon>Bacteria</taxon>
        <taxon>Pseudomonadati</taxon>
        <taxon>Bacteroidota</taxon>
        <taxon>Sphingobacteriia</taxon>
        <taxon>Sphingobacteriales</taxon>
        <taxon>Sphingobacteriaceae</taxon>
        <taxon>Mucilaginibacter</taxon>
    </lineage>
</organism>
<name>A0A1G7LZT1_9SPHI</name>
<dbReference type="InterPro" id="IPR041700">
    <property type="entry name" value="OMP_b-brl_3"/>
</dbReference>
<dbReference type="STRING" id="1391627.SAMN05216464_12011"/>
<protein>
    <submittedName>
        <fullName evidence="2">CarboxypepD_reg-like domain-containing protein</fullName>
    </submittedName>
</protein>
<keyword evidence="3" id="KW-1185">Reference proteome</keyword>
<dbReference type="Pfam" id="PF13715">
    <property type="entry name" value="CarbopepD_reg_2"/>
    <property type="match status" value="1"/>
</dbReference>
<dbReference type="SUPFAM" id="SSF49464">
    <property type="entry name" value="Carboxypeptidase regulatory domain-like"/>
    <property type="match status" value="1"/>
</dbReference>
<accession>A0A1G7LZT1</accession>
<dbReference type="AlphaFoldDB" id="A0A1G7LZT1"/>
<gene>
    <name evidence="2" type="ORF">SAMN05216464_12011</name>
</gene>
<dbReference type="RefSeq" id="WP_091156175.1">
    <property type="nucleotide sequence ID" value="NZ_FNAI01000020.1"/>
</dbReference>
<evidence type="ECO:0000313" key="3">
    <source>
        <dbReference type="Proteomes" id="UP000199072"/>
    </source>
</evidence>
<sequence>MNKLLLFFALLLIPFILKAQNKAIIKGQIIDSLTNTPIEFATIAVLDTRDTTSTLLAYTLSDKTGNFNLHNLPSGIPLKVLISFVAYKPYRKLFILKKAETLDLGNISVSAKLMNEVLIKGERMPIVVRKDTIEFDAEAFKTRPNAVVEDLLKKLPGIEVANDGIVTVQGKTVTKILVDGREFFVNDPRIATKNLDADMIAKVQVYDDRENDPNHRIPTNLLNKIINLKFKKVLKKSLFGKVYGGGGTQEHYQAGTLINLFRDTLQVSLLGLTNNLNSTGFDFNDLYTLGGIDRGGDALSGASGFGREVVGKAATTLAGVNINNDYRKGLKLNFAYLYTRLKSELDTRNNNQRFIGDTTLITASANDRITTSNKHSISSTLTYKPDVNHSLTYTPTVNITEDFTTRTNTGNSYSNFINPINQSVSNYNFPNKNFRFQQAFKYNQTLGNGSAITIDHNLEISPASNVESESQALTSYLSSFPSYAYQRKTYARAKNNDASVTINYFKPLFKKLNADVTLNLDYNTLADKLSAYNYNPVTGLYDSVLVATNHDLKRTKFIEAITPGIAYTFPHEIILNAHLLMQFQQVNNIFNRNSADIDQNFVNLLPNISLNAGNFSASYNKGLNLPNIGDMVPYSVVFNPLYTVTGNPYLKPTTTNNFNLSYNKYNYQTGVNYNVSAGAVFEQNTIFRQLTIDENLAETSTPINRNGRHSYSLSGRYTKGLKKRNGFQFSASTSGNVYLMHDFYILNYQNGYQNNINATLSQQFSANWKDIIEFDPQYTLTGYRTAYTGINNNKQTFLMHNFYIHFMVYWPAHMNLEGNYNYFHNPMLPAGFQRNSNLLSLSLARQFLKKDRGELKLSCYDILNQNIGTTRQITENSISDVQSQVIKRYFMLTLQFKFNKSVSVGDAK</sequence>
<dbReference type="EMBL" id="FNAI01000020">
    <property type="protein sequence ID" value="SDF54884.1"/>
    <property type="molecule type" value="Genomic_DNA"/>
</dbReference>
<dbReference type="OrthoDB" id="1086219at2"/>
<dbReference type="Pfam" id="PF14905">
    <property type="entry name" value="OMP_b-brl_3"/>
    <property type="match status" value="1"/>
</dbReference>
<proteinExistence type="predicted"/>
<reference evidence="2 3" key="1">
    <citation type="submission" date="2016-10" db="EMBL/GenBank/DDBJ databases">
        <authorList>
            <person name="de Groot N.N."/>
        </authorList>
    </citation>
    <scope>NUCLEOTIDE SEQUENCE [LARGE SCALE GENOMIC DNA]</scope>
    <source>
        <strain evidence="2 3">47C3B</strain>
    </source>
</reference>
<feature type="domain" description="Outer membrane protein beta-barrel" evidence="1">
    <location>
        <begin position="468"/>
        <end position="895"/>
    </location>
</feature>